<evidence type="ECO:0008006" key="4">
    <source>
        <dbReference type="Google" id="ProtNLM"/>
    </source>
</evidence>
<evidence type="ECO:0000313" key="3">
    <source>
        <dbReference type="Proteomes" id="UP001557484"/>
    </source>
</evidence>
<evidence type="ECO:0000256" key="1">
    <source>
        <dbReference type="SAM" id="Coils"/>
    </source>
</evidence>
<dbReference type="RefSeq" id="WP_368376993.1">
    <property type="nucleotide sequence ID" value="NZ_JBFRYB010000001.1"/>
</dbReference>
<dbReference type="PROSITE" id="PS51257">
    <property type="entry name" value="PROKAR_LIPOPROTEIN"/>
    <property type="match status" value="1"/>
</dbReference>
<keyword evidence="1" id="KW-0175">Coiled coil</keyword>
<reference evidence="2 3" key="1">
    <citation type="journal article" date="2011" name="Int. J. Syst. Evol. Microbiol.">
        <title>Zhongshania antarctica gen. nov., sp. nov. and Zhongshania guokunii sp. nov., gammaproteobacteria respectively isolated from coastal attached (fast) ice and surface seawater of the Antarctic.</title>
        <authorList>
            <person name="Li H.J."/>
            <person name="Zhang X.Y."/>
            <person name="Chen C.X."/>
            <person name="Zhang Y.J."/>
            <person name="Gao Z.M."/>
            <person name="Yu Y."/>
            <person name="Chen X.L."/>
            <person name="Chen B."/>
            <person name="Zhang Y.Z."/>
        </authorList>
    </citation>
    <scope>NUCLEOTIDE SEQUENCE [LARGE SCALE GENOMIC DNA]</scope>
    <source>
        <strain evidence="2 3">R06B22</strain>
    </source>
</reference>
<gene>
    <name evidence="2" type="ORF">AB4875_15665</name>
</gene>
<dbReference type="Proteomes" id="UP001557484">
    <property type="component" value="Unassembled WGS sequence"/>
</dbReference>
<evidence type="ECO:0000313" key="2">
    <source>
        <dbReference type="EMBL" id="MEX1666933.1"/>
    </source>
</evidence>
<accession>A0ABV3TZC7</accession>
<dbReference type="EMBL" id="JBFRYB010000001">
    <property type="protein sequence ID" value="MEX1666933.1"/>
    <property type="molecule type" value="Genomic_DNA"/>
</dbReference>
<organism evidence="2 3">
    <name type="scientific">Zhongshania arctica</name>
    <dbReference type="NCBI Taxonomy" id="3238302"/>
    <lineage>
        <taxon>Bacteria</taxon>
        <taxon>Pseudomonadati</taxon>
        <taxon>Pseudomonadota</taxon>
        <taxon>Gammaproteobacteria</taxon>
        <taxon>Cellvibrionales</taxon>
        <taxon>Spongiibacteraceae</taxon>
        <taxon>Zhongshania</taxon>
    </lineage>
</organism>
<keyword evidence="3" id="KW-1185">Reference proteome</keyword>
<name>A0ABV3TZC7_9GAMM</name>
<comment type="caution">
    <text evidence="2">The sequence shown here is derived from an EMBL/GenBank/DDBJ whole genome shotgun (WGS) entry which is preliminary data.</text>
</comment>
<protein>
    <recommendedName>
        <fullName evidence="4">Outer membrane lipoprotein BamD-like domain-containing protein</fullName>
    </recommendedName>
</protein>
<feature type="coiled-coil region" evidence="1">
    <location>
        <begin position="140"/>
        <end position="179"/>
    </location>
</feature>
<proteinExistence type="predicted"/>
<sequence>MLANTARQLCNARFVIVLLGLIAGCQSPPPPQHPNPTAQAILTTQAKTISVSHAQQLLHSQQFEAAEIDFKAILKTSSDRNVIQQALAGLTLTYLHPDSPLLDITLATATMDRLYQQMMRWPQSQPNLDLLFFSVKLYLEQRLTLNREVALREKAEAKQQQLLNEALTLQRTIEKLRQLTLQ</sequence>